<dbReference type="Proteomes" id="UP000663848">
    <property type="component" value="Unassembled WGS sequence"/>
</dbReference>
<dbReference type="AlphaFoldDB" id="A0A820AU59"/>
<dbReference type="Gene3D" id="1.25.40.10">
    <property type="entry name" value="Tetratricopeptide repeat domain"/>
    <property type="match status" value="1"/>
</dbReference>
<dbReference type="EMBL" id="CAJNXB010004578">
    <property type="protein sequence ID" value="CAF3383126.1"/>
    <property type="molecule type" value="Genomic_DNA"/>
</dbReference>
<protein>
    <submittedName>
        <fullName evidence="3">Uncharacterized protein</fullName>
    </submittedName>
</protein>
<evidence type="ECO:0000313" key="4">
    <source>
        <dbReference type="EMBL" id="CAF4535430.1"/>
    </source>
</evidence>
<sequence length="94" mass="10853">MGNLFLELSSFNQVEVIYNELLTSISNDNDKAEVHYQIGLVKYGQCDYKEAASFYEKSLKIKQKTVSEDDPSLTINHQHFLAYKETFNKIKANI</sequence>
<evidence type="ECO:0000313" key="3">
    <source>
        <dbReference type="EMBL" id="CAF4190695.1"/>
    </source>
</evidence>
<evidence type="ECO:0000256" key="1">
    <source>
        <dbReference type="PROSITE-ProRule" id="PRU00339"/>
    </source>
</evidence>
<keyword evidence="5" id="KW-1185">Reference proteome</keyword>
<dbReference type="OrthoDB" id="626167at2759"/>
<dbReference type="Proteomes" id="UP000663825">
    <property type="component" value="Unassembled WGS sequence"/>
</dbReference>
<dbReference type="EMBL" id="CAJOBP010000534">
    <property type="protein sequence ID" value="CAF4190695.1"/>
    <property type="molecule type" value="Genomic_DNA"/>
</dbReference>
<reference evidence="3" key="1">
    <citation type="submission" date="2021-02" db="EMBL/GenBank/DDBJ databases">
        <authorList>
            <person name="Nowell W R."/>
        </authorList>
    </citation>
    <scope>NUCLEOTIDE SEQUENCE</scope>
</reference>
<evidence type="ECO:0000313" key="5">
    <source>
        <dbReference type="Proteomes" id="UP000663873"/>
    </source>
</evidence>
<dbReference type="SUPFAM" id="SSF48452">
    <property type="entry name" value="TPR-like"/>
    <property type="match status" value="1"/>
</dbReference>
<dbReference type="InterPro" id="IPR019734">
    <property type="entry name" value="TPR_rpt"/>
</dbReference>
<dbReference type="PROSITE" id="PS50005">
    <property type="entry name" value="TPR"/>
    <property type="match status" value="1"/>
</dbReference>
<keyword evidence="1" id="KW-0802">TPR repeat</keyword>
<name>A0A820AU59_9BILA</name>
<dbReference type="Proteomes" id="UP000663873">
    <property type="component" value="Unassembled WGS sequence"/>
</dbReference>
<comment type="caution">
    <text evidence="3">The sequence shown here is derived from an EMBL/GenBank/DDBJ whole genome shotgun (WGS) entry which is preliminary data.</text>
</comment>
<gene>
    <name evidence="4" type="ORF">QYT958_LOCUS7209</name>
    <name evidence="2" type="ORF">TIS948_LOCUS26144</name>
    <name evidence="3" type="ORF">UJA718_LOCUS5912</name>
</gene>
<accession>A0A820AU59</accession>
<feature type="repeat" description="TPR" evidence="1">
    <location>
        <begin position="32"/>
        <end position="65"/>
    </location>
</feature>
<dbReference type="EMBL" id="CAJOBR010000676">
    <property type="protein sequence ID" value="CAF4535430.1"/>
    <property type="molecule type" value="Genomic_DNA"/>
</dbReference>
<evidence type="ECO:0000313" key="2">
    <source>
        <dbReference type="EMBL" id="CAF3383126.1"/>
    </source>
</evidence>
<proteinExistence type="predicted"/>
<organism evidence="3 5">
    <name type="scientific">Rotaria socialis</name>
    <dbReference type="NCBI Taxonomy" id="392032"/>
    <lineage>
        <taxon>Eukaryota</taxon>
        <taxon>Metazoa</taxon>
        <taxon>Spiralia</taxon>
        <taxon>Gnathifera</taxon>
        <taxon>Rotifera</taxon>
        <taxon>Eurotatoria</taxon>
        <taxon>Bdelloidea</taxon>
        <taxon>Philodinida</taxon>
        <taxon>Philodinidae</taxon>
        <taxon>Rotaria</taxon>
    </lineage>
</organism>
<dbReference type="InterPro" id="IPR011990">
    <property type="entry name" value="TPR-like_helical_dom_sf"/>
</dbReference>
<dbReference type="SMART" id="SM00028">
    <property type="entry name" value="TPR"/>
    <property type="match status" value="1"/>
</dbReference>